<evidence type="ECO:0000256" key="1">
    <source>
        <dbReference type="SAM" id="MobiDB-lite"/>
    </source>
</evidence>
<dbReference type="EMBL" id="AVOT02029785">
    <property type="protein sequence ID" value="MBW0522749.1"/>
    <property type="molecule type" value="Genomic_DNA"/>
</dbReference>
<organism evidence="2 3">
    <name type="scientific">Austropuccinia psidii MF-1</name>
    <dbReference type="NCBI Taxonomy" id="1389203"/>
    <lineage>
        <taxon>Eukaryota</taxon>
        <taxon>Fungi</taxon>
        <taxon>Dikarya</taxon>
        <taxon>Basidiomycota</taxon>
        <taxon>Pucciniomycotina</taxon>
        <taxon>Pucciniomycetes</taxon>
        <taxon>Pucciniales</taxon>
        <taxon>Sphaerophragmiaceae</taxon>
        <taxon>Austropuccinia</taxon>
    </lineage>
</organism>
<feature type="region of interest" description="Disordered" evidence="1">
    <location>
        <begin position="169"/>
        <end position="251"/>
    </location>
</feature>
<feature type="compositionally biased region" description="Polar residues" evidence="1">
    <location>
        <begin position="1"/>
        <end position="11"/>
    </location>
</feature>
<gene>
    <name evidence="2" type="ORF">O181_062464</name>
</gene>
<dbReference type="AlphaFoldDB" id="A0A9Q3EK61"/>
<accession>A0A9Q3EK61</accession>
<reference evidence="2" key="1">
    <citation type="submission" date="2021-03" db="EMBL/GenBank/DDBJ databases">
        <title>Draft genome sequence of rust myrtle Austropuccinia psidii MF-1, a brazilian biotype.</title>
        <authorList>
            <person name="Quecine M.C."/>
            <person name="Pachon D.M.R."/>
            <person name="Bonatelli M.L."/>
            <person name="Correr F.H."/>
            <person name="Franceschini L.M."/>
            <person name="Leite T.F."/>
            <person name="Margarido G.R.A."/>
            <person name="Almeida C.A."/>
            <person name="Ferrarezi J.A."/>
            <person name="Labate C.A."/>
        </authorList>
    </citation>
    <scope>NUCLEOTIDE SEQUENCE</scope>
    <source>
        <strain evidence="2">MF-1</strain>
    </source>
</reference>
<evidence type="ECO:0000313" key="3">
    <source>
        <dbReference type="Proteomes" id="UP000765509"/>
    </source>
</evidence>
<comment type="caution">
    <text evidence="2">The sequence shown here is derived from an EMBL/GenBank/DDBJ whole genome shotgun (WGS) entry which is preliminary data.</text>
</comment>
<name>A0A9Q3EK61_9BASI</name>
<feature type="compositionally biased region" description="Polar residues" evidence="1">
    <location>
        <begin position="73"/>
        <end position="82"/>
    </location>
</feature>
<feature type="compositionally biased region" description="Acidic residues" evidence="1">
    <location>
        <begin position="169"/>
        <end position="204"/>
    </location>
</feature>
<keyword evidence="3" id="KW-1185">Reference proteome</keyword>
<sequence>MTFNSFEQQSTRPKKASRHLLEQLKLTTPAPPTYKKLLEKVSPGKKLPQDPMGKGEANQNYRRSKSKPPLSITPCNKASNTKPSKKPGSTPDPKCATLPMQGKDLPPDFKGVKTMEEFNSIVKQMSKPLQANSCSLSNWAEAKRHPNKKCSDKQFNELYQDEVLKFFELSDEEDFADEGEDDEENNDSIDLEEPSDGDEGEEEGFFAPGEYQYKDDEYCPGEESSKEDDESDSDVSSVGNTQNCLMEVVED</sequence>
<proteinExistence type="predicted"/>
<protein>
    <submittedName>
        <fullName evidence="2">Uncharacterized protein</fullName>
    </submittedName>
</protein>
<feature type="region of interest" description="Disordered" evidence="1">
    <location>
        <begin position="1"/>
        <end position="111"/>
    </location>
</feature>
<evidence type="ECO:0000313" key="2">
    <source>
        <dbReference type="EMBL" id="MBW0522749.1"/>
    </source>
</evidence>
<dbReference type="Proteomes" id="UP000765509">
    <property type="component" value="Unassembled WGS sequence"/>
</dbReference>